<protein>
    <submittedName>
        <fullName evidence="1">Uncharacterized protein</fullName>
    </submittedName>
</protein>
<dbReference type="Proteomes" id="UP000316270">
    <property type="component" value="Chromosome 7"/>
</dbReference>
<proteinExistence type="predicted"/>
<dbReference type="EMBL" id="CP042191">
    <property type="protein sequence ID" value="QDS72347.1"/>
    <property type="molecule type" value="Genomic_DNA"/>
</dbReference>
<evidence type="ECO:0000313" key="1">
    <source>
        <dbReference type="EMBL" id="QDS72347.1"/>
    </source>
</evidence>
<organism evidence="1 2">
    <name type="scientific">Venturia effusa</name>
    <dbReference type="NCBI Taxonomy" id="50376"/>
    <lineage>
        <taxon>Eukaryota</taxon>
        <taxon>Fungi</taxon>
        <taxon>Dikarya</taxon>
        <taxon>Ascomycota</taxon>
        <taxon>Pezizomycotina</taxon>
        <taxon>Dothideomycetes</taxon>
        <taxon>Pleosporomycetidae</taxon>
        <taxon>Venturiales</taxon>
        <taxon>Venturiaceae</taxon>
        <taxon>Venturia</taxon>
    </lineage>
</organism>
<reference evidence="1 2" key="1">
    <citation type="submission" date="2019-07" db="EMBL/GenBank/DDBJ databases">
        <title>Finished genome of Venturia effusa.</title>
        <authorList>
            <person name="Young C.A."/>
            <person name="Cox M.P."/>
            <person name="Ganley A.R.D."/>
            <person name="David W.J."/>
        </authorList>
    </citation>
    <scope>NUCLEOTIDE SEQUENCE [LARGE SCALE GENOMIC DNA]</scope>
    <source>
        <strain evidence="2">albino</strain>
    </source>
</reference>
<keyword evidence="2" id="KW-1185">Reference proteome</keyword>
<name>A0A517L9P2_9PEZI</name>
<dbReference type="OrthoDB" id="10500230at2759"/>
<evidence type="ECO:0000313" key="2">
    <source>
        <dbReference type="Proteomes" id="UP000316270"/>
    </source>
</evidence>
<gene>
    <name evidence="1" type="ORF">FKW77_008004</name>
</gene>
<dbReference type="AlphaFoldDB" id="A0A517L9P2"/>
<sequence length="212" mass="24212">MFHRSREGEASRALKAPDEKLKDHIKLQSDLARLGYTQRIKARLDLPKDYDCKPFTIIKLDFVPGIVSTKGTVISTGDVVTTFGFADDLVLNRHSRDFYELNDAYEDEDHDEFTLGQTGTPPQITKRNQMTAIYPPHTGERERYGGHSVQSETLMKYLNENPQAPRELGNLEGLPNPVISRNKKGVFVREAFLRKENEVKMQVEEEDAMDID</sequence>
<accession>A0A517L9P2</accession>